<evidence type="ECO:0000256" key="3">
    <source>
        <dbReference type="ARBA" id="ARBA00022553"/>
    </source>
</evidence>
<evidence type="ECO:0000256" key="7">
    <source>
        <dbReference type="ARBA" id="ARBA00022801"/>
    </source>
</evidence>
<dbReference type="InterPro" id="IPR004358">
    <property type="entry name" value="Sig_transdc_His_kin-like_C"/>
</dbReference>
<dbReference type="InterPro" id="IPR036890">
    <property type="entry name" value="HATPase_C_sf"/>
</dbReference>
<comment type="function">
    <text evidence="11">Member of the two-component regulatory system NtrB/NtrC, which controls expression of the nitrogen-regulated (ntr) genes in response to nitrogen limitation. Under conditions of nitrogen limitation, NtrB autophosphorylates and transfers the phosphoryl group to NtrC. In the presence of nitrogen, acts as a phosphatase that dephosphorylates and inactivates NtrC.</text>
</comment>
<dbReference type="SUPFAM" id="SSF55874">
    <property type="entry name" value="ATPase domain of HSP90 chaperone/DNA topoisomerase II/histidine kinase"/>
    <property type="match status" value="1"/>
</dbReference>
<evidence type="ECO:0000313" key="16">
    <source>
        <dbReference type="EMBL" id="SFP52606.1"/>
    </source>
</evidence>
<dbReference type="CDD" id="cd00130">
    <property type="entry name" value="PAS"/>
    <property type="match status" value="1"/>
</dbReference>
<gene>
    <name evidence="16" type="ORF">SAMN02910344_01626</name>
</gene>
<dbReference type="EC" id="2.7.13.3" evidence="2"/>
<keyword evidence="7" id="KW-0378">Hydrolase</keyword>
<evidence type="ECO:0000256" key="11">
    <source>
        <dbReference type="ARBA" id="ARBA00037696"/>
    </source>
</evidence>
<dbReference type="Pfam" id="PF02518">
    <property type="entry name" value="HATPase_c"/>
    <property type="match status" value="1"/>
</dbReference>
<dbReference type="SMART" id="SM00387">
    <property type="entry name" value="HATPase_c"/>
    <property type="match status" value="1"/>
</dbReference>
<evidence type="ECO:0000256" key="8">
    <source>
        <dbReference type="ARBA" id="ARBA00022840"/>
    </source>
</evidence>
<accession>A0A662ZJT2</accession>
<evidence type="ECO:0000256" key="10">
    <source>
        <dbReference type="ARBA" id="ARBA00023231"/>
    </source>
</evidence>
<keyword evidence="17" id="KW-1185">Reference proteome</keyword>
<feature type="domain" description="Histidine kinase" evidence="15">
    <location>
        <begin position="138"/>
        <end position="355"/>
    </location>
</feature>
<keyword evidence="5" id="KW-0547">Nucleotide-binding</keyword>
<protein>
    <recommendedName>
        <fullName evidence="12">Sensory histidine kinase/phosphatase NtrB</fullName>
        <ecNumber evidence="2">2.7.13.3</ecNumber>
    </recommendedName>
    <alternativeName>
        <fullName evidence="13">Nitrogen regulation protein NR(II)</fullName>
    </alternativeName>
    <alternativeName>
        <fullName evidence="14">Nitrogen regulator II</fullName>
    </alternativeName>
</protein>
<dbReference type="RefSeq" id="WP_031578718.1">
    <property type="nucleotide sequence ID" value="NZ_FOXF01000032.1"/>
</dbReference>
<keyword evidence="4" id="KW-0808">Transferase</keyword>
<dbReference type="GO" id="GO:0016787">
    <property type="term" value="F:hydrolase activity"/>
    <property type="evidence" value="ECO:0007669"/>
    <property type="project" value="UniProtKB-KW"/>
</dbReference>
<evidence type="ECO:0000256" key="13">
    <source>
        <dbReference type="ARBA" id="ARBA00042313"/>
    </source>
</evidence>
<dbReference type="Pfam" id="PF00512">
    <property type="entry name" value="HisKA"/>
    <property type="match status" value="1"/>
</dbReference>
<dbReference type="NCBIfam" id="NF008293">
    <property type="entry name" value="PRK11073.1"/>
    <property type="match status" value="1"/>
</dbReference>
<dbReference type="GO" id="GO:0005524">
    <property type="term" value="F:ATP binding"/>
    <property type="evidence" value="ECO:0007669"/>
    <property type="project" value="UniProtKB-KW"/>
</dbReference>
<keyword evidence="3" id="KW-0597">Phosphoprotein</keyword>
<evidence type="ECO:0000256" key="2">
    <source>
        <dbReference type="ARBA" id="ARBA00012438"/>
    </source>
</evidence>
<dbReference type="SMART" id="SM00091">
    <property type="entry name" value="PAS"/>
    <property type="match status" value="1"/>
</dbReference>
<dbReference type="OrthoDB" id="9789238at2"/>
<reference evidence="16 17" key="1">
    <citation type="submission" date="2016-10" db="EMBL/GenBank/DDBJ databases">
        <authorList>
            <person name="Varghese N."/>
            <person name="Submissions S."/>
        </authorList>
    </citation>
    <scope>NUCLEOTIDE SEQUENCE [LARGE SCALE GENOMIC DNA]</scope>
    <source>
        <strain evidence="16 17">DSM 1361</strain>
    </source>
</reference>
<dbReference type="EMBL" id="FOXF01000032">
    <property type="protein sequence ID" value="SFP52606.1"/>
    <property type="molecule type" value="Genomic_DNA"/>
</dbReference>
<comment type="catalytic activity">
    <reaction evidence="1">
        <text>ATP + protein L-histidine = ADP + protein N-phospho-L-histidine.</text>
        <dbReference type="EC" id="2.7.13.3"/>
    </reaction>
</comment>
<dbReference type="GO" id="GO:0006355">
    <property type="term" value="P:regulation of DNA-templated transcription"/>
    <property type="evidence" value="ECO:0007669"/>
    <property type="project" value="InterPro"/>
</dbReference>
<dbReference type="SUPFAM" id="SSF47384">
    <property type="entry name" value="Homodimeric domain of signal transducing histidine kinase"/>
    <property type="match status" value="1"/>
</dbReference>
<dbReference type="PROSITE" id="PS50109">
    <property type="entry name" value="HIS_KIN"/>
    <property type="match status" value="1"/>
</dbReference>
<name>A0A662ZJT2_9GAMM</name>
<dbReference type="Gene3D" id="3.30.565.10">
    <property type="entry name" value="Histidine kinase-like ATPase, C-terminal domain"/>
    <property type="match status" value="1"/>
</dbReference>
<evidence type="ECO:0000259" key="15">
    <source>
        <dbReference type="PROSITE" id="PS50109"/>
    </source>
</evidence>
<dbReference type="InterPro" id="IPR005467">
    <property type="entry name" value="His_kinase_dom"/>
</dbReference>
<dbReference type="InterPro" id="IPR000014">
    <property type="entry name" value="PAS"/>
</dbReference>
<dbReference type="InterPro" id="IPR003594">
    <property type="entry name" value="HATPase_dom"/>
</dbReference>
<keyword evidence="8" id="KW-0067">ATP-binding</keyword>
<dbReference type="Proteomes" id="UP000243745">
    <property type="component" value="Unassembled WGS sequence"/>
</dbReference>
<dbReference type="GO" id="GO:0000155">
    <property type="term" value="F:phosphorelay sensor kinase activity"/>
    <property type="evidence" value="ECO:0007669"/>
    <property type="project" value="InterPro"/>
</dbReference>
<dbReference type="InterPro" id="IPR013767">
    <property type="entry name" value="PAS_fold"/>
</dbReference>
<dbReference type="PANTHER" id="PTHR43065:SF16">
    <property type="entry name" value="SENSORY HISTIDINE KINASE_PHOSPHATASE NTRB"/>
    <property type="match status" value="1"/>
</dbReference>
<evidence type="ECO:0000313" key="17">
    <source>
        <dbReference type="Proteomes" id="UP000243745"/>
    </source>
</evidence>
<evidence type="ECO:0000256" key="9">
    <source>
        <dbReference type="ARBA" id="ARBA00023012"/>
    </source>
</evidence>
<evidence type="ECO:0000256" key="1">
    <source>
        <dbReference type="ARBA" id="ARBA00000085"/>
    </source>
</evidence>
<keyword evidence="6 16" id="KW-0418">Kinase</keyword>
<dbReference type="InterPro" id="IPR036097">
    <property type="entry name" value="HisK_dim/P_sf"/>
</dbReference>
<evidence type="ECO:0000256" key="14">
    <source>
        <dbReference type="ARBA" id="ARBA00043094"/>
    </source>
</evidence>
<evidence type="ECO:0000256" key="6">
    <source>
        <dbReference type="ARBA" id="ARBA00022777"/>
    </source>
</evidence>
<keyword evidence="9" id="KW-0902">Two-component regulatory system</keyword>
<dbReference type="PRINTS" id="PR00344">
    <property type="entry name" value="BCTRLSENSOR"/>
</dbReference>
<keyword evidence="10" id="KW-0535">Nitrogen fixation</keyword>
<dbReference type="Gene3D" id="3.30.450.20">
    <property type="entry name" value="PAS domain"/>
    <property type="match status" value="1"/>
</dbReference>
<proteinExistence type="predicted"/>
<dbReference type="CDD" id="cd00082">
    <property type="entry name" value="HisKA"/>
    <property type="match status" value="1"/>
</dbReference>
<organism evidence="16 17">
    <name type="scientific">Ruminobacter amylophilus</name>
    <dbReference type="NCBI Taxonomy" id="867"/>
    <lineage>
        <taxon>Bacteria</taxon>
        <taxon>Pseudomonadati</taxon>
        <taxon>Pseudomonadota</taxon>
        <taxon>Gammaproteobacteria</taxon>
        <taxon>Aeromonadales</taxon>
        <taxon>Succinivibrionaceae</taxon>
        <taxon>Ruminobacter</taxon>
    </lineage>
</organism>
<dbReference type="InterPro" id="IPR035965">
    <property type="entry name" value="PAS-like_dom_sf"/>
</dbReference>
<evidence type="ECO:0000256" key="4">
    <source>
        <dbReference type="ARBA" id="ARBA00022679"/>
    </source>
</evidence>
<sequence>MTDSNIAVCALDNMFTAVIMLDHKLKVKYANNATEQIFRMSPKKFLGRKLDEIFDYTNFDFSRLLACHSKDMGYTDYEVTFVIEASPVIVEVTVTPITDNNPQCDILLEFRKVELQRRMNKDREQYSQQEAARELVRDLAHEIKNPLGGLRGAAQLLERQFKGQNDVKEYTSIIIEQADRLKNLVNRLLGPQKASPHVMTNIHVILEKVRKLVQVNLPENIKIVRDYDPSIPELSVDPEQIEQTLINIVCNAILALQEDNTANGIITLKTRTAYRVSIYDTIVKLALVIKISDNGPGIPPDIKDKIFYPLVTRREGGTGLGLAIAQNIINQHNGKIECNSWKGYTEFTIYIPIKE</sequence>
<evidence type="ECO:0000256" key="12">
    <source>
        <dbReference type="ARBA" id="ARBA00039567"/>
    </source>
</evidence>
<dbReference type="InterPro" id="IPR003661">
    <property type="entry name" value="HisK_dim/P_dom"/>
</dbReference>
<evidence type="ECO:0000256" key="5">
    <source>
        <dbReference type="ARBA" id="ARBA00022741"/>
    </source>
</evidence>
<dbReference type="SUPFAM" id="SSF55785">
    <property type="entry name" value="PYP-like sensor domain (PAS domain)"/>
    <property type="match status" value="1"/>
</dbReference>
<dbReference type="SMART" id="SM00388">
    <property type="entry name" value="HisKA"/>
    <property type="match status" value="1"/>
</dbReference>
<dbReference type="Gene3D" id="1.10.287.130">
    <property type="match status" value="1"/>
</dbReference>
<dbReference type="Pfam" id="PF00989">
    <property type="entry name" value="PAS"/>
    <property type="match status" value="1"/>
</dbReference>
<dbReference type="AlphaFoldDB" id="A0A662ZJT2"/>
<dbReference type="PANTHER" id="PTHR43065">
    <property type="entry name" value="SENSOR HISTIDINE KINASE"/>
    <property type="match status" value="1"/>
</dbReference>